<reference evidence="2 3" key="1">
    <citation type="journal article" date="2017" name="Environ. Microbiol.">
        <title>Genomic and physiological analyses of 'Reinekea forsetii' reveal a versatile opportunistic lifestyle during spring algae blooms.</title>
        <authorList>
            <person name="Avci B."/>
            <person name="Hahnke R.L."/>
            <person name="Chafee M."/>
            <person name="Fischer T."/>
            <person name="Gruber-Vodicka H."/>
            <person name="Tegetmeyer H.E."/>
            <person name="Harder J."/>
            <person name="Fuchs B.M."/>
            <person name="Amann R.I."/>
            <person name="Teeling H."/>
        </authorList>
    </citation>
    <scope>NUCLEOTIDE SEQUENCE [LARGE SCALE GENOMIC DNA]</scope>
    <source>
        <strain evidence="2 3">Hel1_31_D35</strain>
    </source>
</reference>
<dbReference type="Proteomes" id="UP000229757">
    <property type="component" value="Chromosome"/>
</dbReference>
<evidence type="ECO:0000256" key="1">
    <source>
        <dbReference type="SAM" id="MobiDB-lite"/>
    </source>
</evidence>
<protein>
    <submittedName>
        <fullName evidence="2">Uncharacterized protein</fullName>
    </submittedName>
</protein>
<proteinExistence type="predicted"/>
<sequence length="51" mass="5664">MQNLPGRNKKKGFSPFFCNACKVANLDPSNPIDGRHNHGKDDNNRGNRIGL</sequence>
<evidence type="ECO:0000313" key="2">
    <source>
        <dbReference type="EMBL" id="ATX76828.1"/>
    </source>
</evidence>
<dbReference type="AlphaFoldDB" id="A0A2K8KQ00"/>
<evidence type="ECO:0000313" key="3">
    <source>
        <dbReference type="Proteomes" id="UP000229757"/>
    </source>
</evidence>
<dbReference type="EMBL" id="CP011797">
    <property type="protein sequence ID" value="ATX76828.1"/>
    <property type="molecule type" value="Genomic_DNA"/>
</dbReference>
<accession>A0A2K8KQ00</accession>
<name>A0A2K8KQ00_9GAMM</name>
<keyword evidence="3" id="KW-1185">Reference proteome</keyword>
<dbReference type="KEGG" id="rfo:REIFOR_01686"/>
<gene>
    <name evidence="2" type="ORF">REIFOR_01686</name>
</gene>
<organism evidence="2 3">
    <name type="scientific">Reinekea forsetii</name>
    <dbReference type="NCBI Taxonomy" id="1336806"/>
    <lineage>
        <taxon>Bacteria</taxon>
        <taxon>Pseudomonadati</taxon>
        <taxon>Pseudomonadota</taxon>
        <taxon>Gammaproteobacteria</taxon>
        <taxon>Oceanospirillales</taxon>
        <taxon>Saccharospirillaceae</taxon>
        <taxon>Reinekea</taxon>
    </lineage>
</organism>
<feature type="region of interest" description="Disordered" evidence="1">
    <location>
        <begin position="28"/>
        <end position="51"/>
    </location>
</feature>
<feature type="compositionally biased region" description="Basic and acidic residues" evidence="1">
    <location>
        <begin position="33"/>
        <end position="45"/>
    </location>
</feature>